<feature type="region of interest" description="Disordered" evidence="12">
    <location>
        <begin position="185"/>
        <end position="229"/>
    </location>
</feature>
<feature type="domain" description="RING-type" evidence="13">
    <location>
        <begin position="34"/>
        <end position="73"/>
    </location>
</feature>
<dbReference type="InterPro" id="IPR018123">
    <property type="entry name" value="WWE-dom_subgr"/>
</dbReference>
<dbReference type="InterPro" id="IPR037197">
    <property type="entry name" value="WWE_dom_sf"/>
</dbReference>
<evidence type="ECO:0000313" key="16">
    <source>
        <dbReference type="Proteomes" id="UP001642540"/>
    </source>
</evidence>
<dbReference type="PROSITE" id="PS00518">
    <property type="entry name" value="ZF_RING_1"/>
    <property type="match status" value="1"/>
</dbReference>
<dbReference type="Proteomes" id="UP001642540">
    <property type="component" value="Unassembled WGS sequence"/>
</dbReference>
<evidence type="ECO:0000256" key="3">
    <source>
        <dbReference type="ARBA" id="ARBA00022490"/>
    </source>
</evidence>
<reference evidence="15 16" key="1">
    <citation type="submission" date="2024-08" db="EMBL/GenBank/DDBJ databases">
        <authorList>
            <person name="Cucini C."/>
            <person name="Frati F."/>
        </authorList>
    </citation>
    <scope>NUCLEOTIDE SEQUENCE [LARGE SCALE GENOMIC DNA]</scope>
</reference>
<evidence type="ECO:0000256" key="1">
    <source>
        <dbReference type="ARBA" id="ARBA00000900"/>
    </source>
</evidence>
<feature type="compositionally biased region" description="Pro residues" evidence="12">
    <location>
        <begin position="195"/>
        <end position="208"/>
    </location>
</feature>
<keyword evidence="8 11" id="KW-0833">Ubl conjugation pathway</keyword>
<sequence>MEGSAGPSSDAKPGAGASGGTSRNSTGEGSESECPVCLLPCMLPVQVPCGHVFCFMCIKGAVISQNNGCPMCRALIPATALINPVLKNPNELSNGVKMVNRREWYYQGRQGGWWQYDERTMQELERAFSQKLPTLQLTISGRCYTVDFSQMVQYRVDNGHIVYRRIKHGSNVGIKGVAGISIAESDPNNGENAGVPPPTANQPVPNPGPVTRSRRNRNATGISAPAAVP</sequence>
<keyword evidence="3 11" id="KW-0963">Cytoplasm</keyword>
<feature type="region of interest" description="Disordered" evidence="12">
    <location>
        <begin position="1"/>
        <end position="28"/>
    </location>
</feature>
<comment type="PTM">
    <text evidence="11">Ubiquitinated; autoubiquitinated.</text>
</comment>
<evidence type="ECO:0000256" key="8">
    <source>
        <dbReference type="ARBA" id="ARBA00022786"/>
    </source>
</evidence>
<keyword evidence="9 11" id="KW-0862">Zinc</keyword>
<evidence type="ECO:0000256" key="4">
    <source>
        <dbReference type="ARBA" id="ARBA00022679"/>
    </source>
</evidence>
<feature type="domain" description="WWE" evidence="14">
    <location>
        <begin position="90"/>
        <end position="168"/>
    </location>
</feature>
<comment type="pathway">
    <text evidence="11">Protein modification; protein ubiquitination.</text>
</comment>
<dbReference type="PANTHER" id="PTHR13417">
    <property type="entry name" value="E3 UBIQUITIN-PROTEIN LIGASE RNF146"/>
    <property type="match status" value="1"/>
</dbReference>
<dbReference type="SUPFAM" id="SSF117839">
    <property type="entry name" value="WWE domain"/>
    <property type="match status" value="1"/>
</dbReference>
<dbReference type="CDD" id="cd16546">
    <property type="entry name" value="RING-HC_RNF146"/>
    <property type="match status" value="1"/>
</dbReference>
<keyword evidence="4 11" id="KW-0808">Transferase</keyword>
<dbReference type="Pfam" id="PF02825">
    <property type="entry name" value="WWE"/>
    <property type="match status" value="1"/>
</dbReference>
<dbReference type="PROSITE" id="PS50089">
    <property type="entry name" value="ZF_RING_2"/>
    <property type="match status" value="1"/>
</dbReference>
<evidence type="ECO:0000256" key="9">
    <source>
        <dbReference type="ARBA" id="ARBA00022833"/>
    </source>
</evidence>
<evidence type="ECO:0000256" key="7">
    <source>
        <dbReference type="ARBA" id="ARBA00022771"/>
    </source>
</evidence>
<keyword evidence="7 10" id="KW-0863">Zinc-finger</keyword>
<comment type="function">
    <text evidence="11">E3 ubiquitin-protein ligase that specifically binds poly-ADP-ribosylated proteins and mediates their ubiquitination and subsequent degradation.</text>
</comment>
<dbReference type="Pfam" id="PF00097">
    <property type="entry name" value="zf-C3HC4"/>
    <property type="match status" value="1"/>
</dbReference>
<evidence type="ECO:0000256" key="10">
    <source>
        <dbReference type="PROSITE-ProRule" id="PRU00175"/>
    </source>
</evidence>
<evidence type="ECO:0000256" key="6">
    <source>
        <dbReference type="ARBA" id="ARBA00022723"/>
    </source>
</evidence>
<dbReference type="SMART" id="SM00184">
    <property type="entry name" value="RING"/>
    <property type="match status" value="1"/>
</dbReference>
<evidence type="ECO:0000256" key="12">
    <source>
        <dbReference type="SAM" id="MobiDB-lite"/>
    </source>
</evidence>
<keyword evidence="6 11" id="KW-0479">Metal-binding</keyword>
<organism evidence="15 16">
    <name type="scientific">Orchesella dallaii</name>
    <dbReference type="NCBI Taxonomy" id="48710"/>
    <lineage>
        <taxon>Eukaryota</taxon>
        <taxon>Metazoa</taxon>
        <taxon>Ecdysozoa</taxon>
        <taxon>Arthropoda</taxon>
        <taxon>Hexapoda</taxon>
        <taxon>Collembola</taxon>
        <taxon>Entomobryomorpha</taxon>
        <taxon>Entomobryoidea</taxon>
        <taxon>Orchesellidae</taxon>
        <taxon>Orchesellinae</taxon>
        <taxon>Orchesella</taxon>
    </lineage>
</organism>
<evidence type="ECO:0000256" key="2">
    <source>
        <dbReference type="ARBA" id="ARBA00004514"/>
    </source>
</evidence>
<dbReference type="InterPro" id="IPR004170">
    <property type="entry name" value="WWE_dom"/>
</dbReference>
<comment type="catalytic activity">
    <reaction evidence="1 11">
        <text>S-ubiquitinyl-[E2 ubiquitin-conjugating enzyme]-L-cysteine + [acceptor protein]-L-lysine = [E2 ubiquitin-conjugating enzyme]-L-cysteine + N(6)-ubiquitinyl-[acceptor protein]-L-lysine.</text>
        <dbReference type="EC" id="2.3.2.27"/>
    </reaction>
</comment>
<dbReference type="InterPro" id="IPR033509">
    <property type="entry name" value="RNF146"/>
</dbReference>
<accession>A0ABP1Q7L8</accession>
<keyword evidence="5" id="KW-0879">Wnt signaling pathway</keyword>
<dbReference type="PANTHER" id="PTHR13417:SF2">
    <property type="entry name" value="E3 UBIQUITIN-PROTEIN LIGASE RNF146"/>
    <property type="match status" value="1"/>
</dbReference>
<evidence type="ECO:0000313" key="15">
    <source>
        <dbReference type="EMBL" id="CAL8092496.1"/>
    </source>
</evidence>
<comment type="domain">
    <text evidence="11">The WWE domain mediates non-covalent poly(ADP-ribose)-binding.</text>
</comment>
<dbReference type="SUPFAM" id="SSF57850">
    <property type="entry name" value="RING/U-box"/>
    <property type="match status" value="1"/>
</dbReference>
<comment type="caution">
    <text evidence="15">The sequence shown here is derived from an EMBL/GenBank/DDBJ whole genome shotgun (WGS) entry which is preliminary data.</text>
</comment>
<dbReference type="EC" id="2.3.2.27" evidence="11"/>
<dbReference type="Gene3D" id="3.30.40.10">
    <property type="entry name" value="Zinc/RING finger domain, C3HC4 (zinc finger)"/>
    <property type="match status" value="1"/>
</dbReference>
<dbReference type="EMBL" id="CAXLJM020000025">
    <property type="protein sequence ID" value="CAL8092496.1"/>
    <property type="molecule type" value="Genomic_DNA"/>
</dbReference>
<protein>
    <recommendedName>
        <fullName evidence="11">E3 ubiquitin-protein ligase</fullName>
        <ecNumber evidence="11">2.3.2.27</ecNumber>
    </recommendedName>
</protein>
<name>A0ABP1Q7L8_9HEXA</name>
<dbReference type="InterPro" id="IPR013083">
    <property type="entry name" value="Znf_RING/FYVE/PHD"/>
</dbReference>
<evidence type="ECO:0000256" key="11">
    <source>
        <dbReference type="RuleBase" id="RU367115"/>
    </source>
</evidence>
<proteinExistence type="predicted"/>
<evidence type="ECO:0000256" key="5">
    <source>
        <dbReference type="ARBA" id="ARBA00022687"/>
    </source>
</evidence>
<dbReference type="PROSITE" id="PS50918">
    <property type="entry name" value="WWE"/>
    <property type="match status" value="1"/>
</dbReference>
<gene>
    <name evidence="15" type="ORF">ODALV1_LOCUS8238</name>
</gene>
<keyword evidence="16" id="KW-1185">Reference proteome</keyword>
<dbReference type="InterPro" id="IPR018957">
    <property type="entry name" value="Znf_C3HC4_RING-type"/>
</dbReference>
<evidence type="ECO:0000259" key="13">
    <source>
        <dbReference type="PROSITE" id="PS50089"/>
    </source>
</evidence>
<dbReference type="Gene3D" id="3.30.720.50">
    <property type="match status" value="1"/>
</dbReference>
<dbReference type="InterPro" id="IPR001841">
    <property type="entry name" value="Znf_RING"/>
</dbReference>
<evidence type="ECO:0000259" key="14">
    <source>
        <dbReference type="PROSITE" id="PS50918"/>
    </source>
</evidence>
<comment type="subcellular location">
    <subcellularLocation>
        <location evidence="2 11">Cytoplasm</location>
        <location evidence="2 11">Cytosol</location>
    </subcellularLocation>
</comment>
<dbReference type="InterPro" id="IPR017907">
    <property type="entry name" value="Znf_RING_CS"/>
</dbReference>
<dbReference type="InterPro" id="IPR044110">
    <property type="entry name" value="RING-HC_RNF146"/>
</dbReference>
<dbReference type="SMART" id="SM00678">
    <property type="entry name" value="WWE"/>
    <property type="match status" value="1"/>
</dbReference>